<dbReference type="Proteomes" id="UP000737018">
    <property type="component" value="Unassembled WGS sequence"/>
</dbReference>
<proteinExistence type="predicted"/>
<name>A0A8J4R9A4_9ROSI</name>
<dbReference type="OrthoDB" id="1908104at2759"/>
<sequence>MPLFQVIVESAKFDILLKVKRGSKEEKFKVEVRKNNEACLEPNAADRELGFMRPLWDYRWNKNSLYKMEHGGG</sequence>
<dbReference type="AlphaFoldDB" id="A0A8J4R9A4"/>
<evidence type="ECO:0000313" key="2">
    <source>
        <dbReference type="Proteomes" id="UP000737018"/>
    </source>
</evidence>
<keyword evidence="2" id="KW-1185">Reference proteome</keyword>
<accession>A0A8J4R9A4</accession>
<dbReference type="EMBL" id="JRKL02001623">
    <property type="protein sequence ID" value="KAF3962979.1"/>
    <property type="molecule type" value="Genomic_DNA"/>
</dbReference>
<comment type="caution">
    <text evidence="1">The sequence shown here is derived from an EMBL/GenBank/DDBJ whole genome shotgun (WGS) entry which is preliminary data.</text>
</comment>
<protein>
    <submittedName>
        <fullName evidence="1">Uncharacterized protein</fullName>
    </submittedName>
</protein>
<gene>
    <name evidence="1" type="ORF">CMV_012578</name>
</gene>
<evidence type="ECO:0000313" key="1">
    <source>
        <dbReference type="EMBL" id="KAF3962979.1"/>
    </source>
</evidence>
<organism evidence="1 2">
    <name type="scientific">Castanea mollissima</name>
    <name type="common">Chinese chestnut</name>
    <dbReference type="NCBI Taxonomy" id="60419"/>
    <lineage>
        <taxon>Eukaryota</taxon>
        <taxon>Viridiplantae</taxon>
        <taxon>Streptophyta</taxon>
        <taxon>Embryophyta</taxon>
        <taxon>Tracheophyta</taxon>
        <taxon>Spermatophyta</taxon>
        <taxon>Magnoliopsida</taxon>
        <taxon>eudicotyledons</taxon>
        <taxon>Gunneridae</taxon>
        <taxon>Pentapetalae</taxon>
        <taxon>rosids</taxon>
        <taxon>fabids</taxon>
        <taxon>Fagales</taxon>
        <taxon>Fagaceae</taxon>
        <taxon>Castanea</taxon>
    </lineage>
</organism>
<reference evidence="1" key="1">
    <citation type="submission" date="2020-03" db="EMBL/GenBank/DDBJ databases">
        <title>Castanea mollissima Vanexum genome sequencing.</title>
        <authorList>
            <person name="Staton M."/>
        </authorList>
    </citation>
    <scope>NUCLEOTIDE SEQUENCE</scope>
    <source>
        <tissue evidence="1">Leaf</tissue>
    </source>
</reference>